<evidence type="ECO:0000256" key="10">
    <source>
        <dbReference type="NCBIfam" id="TIGR00551"/>
    </source>
</evidence>
<feature type="domain" description="FAD-dependent oxidoreductase 2 FAD-binding" evidence="13">
    <location>
        <begin position="7"/>
        <end position="387"/>
    </location>
</feature>
<dbReference type="FunFam" id="3.90.700.10:FF:000002">
    <property type="entry name" value="L-aspartate oxidase"/>
    <property type="match status" value="1"/>
</dbReference>
<dbReference type="Proteomes" id="UP000001029">
    <property type="component" value="Chromosome"/>
</dbReference>
<dbReference type="SUPFAM" id="SSF56425">
    <property type="entry name" value="Succinate dehydrogenase/fumarate reductase flavoprotein, catalytic domain"/>
    <property type="match status" value="1"/>
</dbReference>
<dbReference type="EC" id="1.4.3.16" evidence="4 10"/>
<dbReference type="Gene3D" id="3.90.700.10">
    <property type="entry name" value="Succinate dehydrogenase/fumarate reductase flavoprotein, catalytic domain"/>
    <property type="match status" value="1"/>
</dbReference>
<sequence length="511" mass="56249">MRILNTDVLVIGSGLAGATYALKAARNGLNVIMICGGELAETNSDLAQGGVVFENPKTVNGLLKDIQTAGCGLCNIPAAKDICVNGHKVIEELFIKDLGVPFDTDKNGKLLLTREGAHSKKRILYSKDTTGHAMLSRLLRQVKKTKNIKTFTHNTAVDLLTLSHNSSETLDRYYPLTCFGAYILDNKKSEVYAVTAKKTVLATGGAGQLYRHTTNSPSSFGHGIAMAYRVGARVMNMEFMQFHPTVFGKGKTFLISEAVRGEGAVLVNSKGRQFMNKYHPMGSLAPRDVVARAIEEQRLHGDKVFLDLSAIKPEHVKERFPNIYSKCLEQGVDITKENIPVVPAAHYFCGGVYADVNGRTNILNLNAVGETACTGLHGANRLASTSLLESLSMGAACAKKDFEDIKKTKFHIPVPREWRSPRAKPDLNLIKQDISTLQSTMWNYVGLIRSKTHLQRAEKILRHLHNEIAVFYQDVELTPELINLRNGTQTGLLITYAALKNNRNIGCHFIS</sequence>
<evidence type="ECO:0000313" key="15">
    <source>
        <dbReference type="Proteomes" id="UP000001029"/>
    </source>
</evidence>
<dbReference type="EMBL" id="CP001055">
    <property type="protein sequence ID" value="ACC97889.1"/>
    <property type="molecule type" value="Genomic_DNA"/>
</dbReference>
<dbReference type="InterPro" id="IPR036188">
    <property type="entry name" value="FAD/NAD-bd_sf"/>
</dbReference>
<reference evidence="14 15" key="1">
    <citation type="journal article" date="2009" name="Appl. Environ. Microbiol.">
        <title>Genomic analysis of 'Elusimicrobium minutum,' the first cultivated representative of the phylum 'Elusimicrobia' (formerly termite group 1).</title>
        <authorList>
            <person name="Herlemann D.P.R."/>
            <person name="Geissinger O."/>
            <person name="Ikeda-Ohtsubo W."/>
            <person name="Kunin V."/>
            <person name="Sun H."/>
            <person name="Lapidus A."/>
            <person name="Hugenholtz P."/>
            <person name="Brune A."/>
        </authorList>
    </citation>
    <scope>NUCLEOTIDE SEQUENCE [LARGE SCALE GENOMIC DNA]</scope>
    <source>
        <strain evidence="14 15">Pei191</strain>
    </source>
</reference>
<comment type="pathway">
    <text evidence="2 12">Cofactor biosynthesis; NAD(+) biosynthesis; iminoaspartate from L-aspartate (oxidase route): step 1/1.</text>
</comment>
<dbReference type="NCBIfam" id="TIGR00551">
    <property type="entry name" value="nadB"/>
    <property type="match status" value="1"/>
</dbReference>
<keyword evidence="7 12" id="KW-0274">FAD</keyword>
<evidence type="ECO:0000256" key="11">
    <source>
        <dbReference type="PIRSR" id="PIRSR000171-1"/>
    </source>
</evidence>
<evidence type="ECO:0000256" key="3">
    <source>
        <dbReference type="ARBA" id="ARBA00008562"/>
    </source>
</evidence>
<keyword evidence="15" id="KW-1185">Reference proteome</keyword>
<dbReference type="Pfam" id="PF00890">
    <property type="entry name" value="FAD_binding_2"/>
    <property type="match status" value="1"/>
</dbReference>
<evidence type="ECO:0000256" key="5">
    <source>
        <dbReference type="ARBA" id="ARBA00022630"/>
    </source>
</evidence>
<dbReference type="HOGENOM" id="CLU_014312_3_0_0"/>
<dbReference type="InterPro" id="IPR005288">
    <property type="entry name" value="NadB"/>
</dbReference>
<dbReference type="PANTHER" id="PTHR42716:SF2">
    <property type="entry name" value="L-ASPARTATE OXIDASE, CHLOROPLASTIC"/>
    <property type="match status" value="1"/>
</dbReference>
<dbReference type="GO" id="GO:0005737">
    <property type="term" value="C:cytoplasm"/>
    <property type="evidence" value="ECO:0007669"/>
    <property type="project" value="UniProtKB-SubCell"/>
</dbReference>
<organism evidence="14 15">
    <name type="scientific">Elusimicrobium minutum (strain Pei191)</name>
    <dbReference type="NCBI Taxonomy" id="445932"/>
    <lineage>
        <taxon>Bacteria</taxon>
        <taxon>Pseudomonadati</taxon>
        <taxon>Elusimicrobiota</taxon>
        <taxon>Elusimicrobia</taxon>
        <taxon>Elusimicrobiales</taxon>
        <taxon>Elusimicrobiaceae</taxon>
        <taxon>Elusimicrobium</taxon>
    </lineage>
</organism>
<dbReference type="InterPro" id="IPR037099">
    <property type="entry name" value="Fum_R/Succ_DH_flav-like_C_sf"/>
</dbReference>
<keyword evidence="6 12" id="KW-0662">Pyridine nucleotide biosynthesis</keyword>
<dbReference type="KEGG" id="emi:Emin_0330"/>
<dbReference type="AlphaFoldDB" id="B2KBY5"/>
<dbReference type="SUPFAM" id="SSF51905">
    <property type="entry name" value="FAD/NAD(P)-binding domain"/>
    <property type="match status" value="1"/>
</dbReference>
<keyword evidence="8 12" id="KW-0560">Oxidoreductase</keyword>
<evidence type="ECO:0000256" key="8">
    <source>
        <dbReference type="ARBA" id="ARBA00023002"/>
    </source>
</evidence>
<dbReference type="SUPFAM" id="SSF46977">
    <property type="entry name" value="Succinate dehydrogenase/fumarate reductase flavoprotein C-terminal domain"/>
    <property type="match status" value="1"/>
</dbReference>
<dbReference type="PRINTS" id="PR00411">
    <property type="entry name" value="PNDRDTASEI"/>
</dbReference>
<protein>
    <recommendedName>
        <fullName evidence="4 10">L-aspartate oxidase</fullName>
        <ecNumber evidence="4 10">1.4.3.16</ecNumber>
    </recommendedName>
</protein>
<evidence type="ECO:0000256" key="2">
    <source>
        <dbReference type="ARBA" id="ARBA00004950"/>
    </source>
</evidence>
<comment type="function">
    <text evidence="12">Catalyzes the oxidation of L-aspartate to iminoaspartate.</text>
</comment>
<dbReference type="OrthoDB" id="9806724at2"/>
<accession>B2KBY5</accession>
<dbReference type="GO" id="GO:0008734">
    <property type="term" value="F:L-aspartate oxidase activity"/>
    <property type="evidence" value="ECO:0007669"/>
    <property type="project" value="UniProtKB-UniRule"/>
</dbReference>
<dbReference type="RefSeq" id="WP_012414504.1">
    <property type="nucleotide sequence ID" value="NC_010644.1"/>
</dbReference>
<gene>
    <name evidence="14" type="ordered locus">Emin_0330</name>
</gene>
<evidence type="ECO:0000256" key="7">
    <source>
        <dbReference type="ARBA" id="ARBA00022827"/>
    </source>
</evidence>
<dbReference type="GO" id="GO:0034628">
    <property type="term" value="P:'de novo' NAD+ biosynthetic process from L-aspartate"/>
    <property type="evidence" value="ECO:0007669"/>
    <property type="project" value="TreeGrafter"/>
</dbReference>
<evidence type="ECO:0000256" key="12">
    <source>
        <dbReference type="RuleBase" id="RU362049"/>
    </source>
</evidence>
<dbReference type="PANTHER" id="PTHR42716">
    <property type="entry name" value="L-ASPARTATE OXIDASE"/>
    <property type="match status" value="1"/>
</dbReference>
<dbReference type="STRING" id="445932.Emin_0330"/>
<proteinExistence type="inferred from homology"/>
<dbReference type="PIRSF" id="PIRSF000171">
    <property type="entry name" value="SDHA_APRA_LASPO"/>
    <property type="match status" value="1"/>
</dbReference>
<comment type="catalytic activity">
    <reaction evidence="9">
        <text>L-aspartate + O2 = iminosuccinate + H2O2</text>
        <dbReference type="Rhea" id="RHEA:25876"/>
        <dbReference type="ChEBI" id="CHEBI:15379"/>
        <dbReference type="ChEBI" id="CHEBI:16240"/>
        <dbReference type="ChEBI" id="CHEBI:29991"/>
        <dbReference type="ChEBI" id="CHEBI:77875"/>
        <dbReference type="EC" id="1.4.3.16"/>
    </reaction>
    <physiologicalReaction direction="left-to-right" evidence="9">
        <dbReference type="Rhea" id="RHEA:25877"/>
    </physiologicalReaction>
</comment>
<evidence type="ECO:0000256" key="1">
    <source>
        <dbReference type="ARBA" id="ARBA00001974"/>
    </source>
</evidence>
<evidence type="ECO:0000256" key="9">
    <source>
        <dbReference type="ARBA" id="ARBA00048305"/>
    </source>
</evidence>
<comment type="similarity">
    <text evidence="3 12">Belongs to the FAD-dependent oxidoreductase 2 family. NadB subfamily.</text>
</comment>
<dbReference type="InterPro" id="IPR027477">
    <property type="entry name" value="Succ_DH/fumarate_Rdtase_cat_sf"/>
</dbReference>
<evidence type="ECO:0000259" key="13">
    <source>
        <dbReference type="Pfam" id="PF00890"/>
    </source>
</evidence>
<feature type="active site" description="Proton acceptor" evidence="11">
    <location>
        <position position="287"/>
    </location>
</feature>
<evidence type="ECO:0000313" key="14">
    <source>
        <dbReference type="EMBL" id="ACC97889.1"/>
    </source>
</evidence>
<dbReference type="PRINTS" id="PR00368">
    <property type="entry name" value="FADPNR"/>
</dbReference>
<dbReference type="Gene3D" id="1.20.58.100">
    <property type="entry name" value="Fumarate reductase/succinate dehydrogenase flavoprotein-like, C-terminal domain"/>
    <property type="match status" value="1"/>
</dbReference>
<dbReference type="Gene3D" id="3.50.50.60">
    <property type="entry name" value="FAD/NAD(P)-binding domain"/>
    <property type="match status" value="1"/>
</dbReference>
<comment type="cofactor">
    <cofactor evidence="1 12">
        <name>FAD</name>
        <dbReference type="ChEBI" id="CHEBI:57692"/>
    </cofactor>
</comment>
<evidence type="ECO:0000256" key="4">
    <source>
        <dbReference type="ARBA" id="ARBA00012173"/>
    </source>
</evidence>
<comment type="subcellular location">
    <subcellularLocation>
        <location evidence="12">Cytoplasm</location>
    </subcellularLocation>
</comment>
<dbReference type="InterPro" id="IPR003953">
    <property type="entry name" value="FAD-dep_OxRdtase_2_FAD-bd"/>
</dbReference>
<evidence type="ECO:0000256" key="6">
    <source>
        <dbReference type="ARBA" id="ARBA00022642"/>
    </source>
</evidence>
<keyword evidence="5 12" id="KW-0285">Flavoprotein</keyword>
<name>B2KBY5_ELUMP</name>
<dbReference type="UniPathway" id="UPA00253">
    <property type="reaction ID" value="UER00326"/>
</dbReference>